<dbReference type="PANTHER" id="PTHR30367:SF6">
    <property type="entry name" value="SECRETION PROTEIN-RELATED"/>
    <property type="match status" value="1"/>
</dbReference>
<evidence type="ECO:0000313" key="6">
    <source>
        <dbReference type="EMBL" id="QCT18420.1"/>
    </source>
</evidence>
<dbReference type="InterPro" id="IPR058624">
    <property type="entry name" value="MdtA-like_HH"/>
</dbReference>
<keyword evidence="7" id="KW-1185">Reference proteome</keyword>
<dbReference type="Gene3D" id="1.10.287.470">
    <property type="entry name" value="Helix hairpin bin"/>
    <property type="match status" value="2"/>
</dbReference>
<dbReference type="Proteomes" id="UP000302163">
    <property type="component" value="Chromosome"/>
</dbReference>
<feature type="coiled-coil region" evidence="3">
    <location>
        <begin position="86"/>
        <end position="120"/>
    </location>
</feature>
<reference evidence="6 7" key="1">
    <citation type="submission" date="2019-05" db="EMBL/GenBank/DDBJ databases">
        <title>Complete genome sequence of Izhakiella calystegiae KSNA2, an endophyte isolated from beach morning glory (Calystegia soldanella).</title>
        <authorList>
            <person name="Jiang L."/>
            <person name="Jeong J.C."/>
            <person name="Kim C.Y."/>
            <person name="Kim D.H."/>
            <person name="Kim S.W."/>
            <person name="Lee j."/>
        </authorList>
    </citation>
    <scope>NUCLEOTIDE SEQUENCE [LARGE SCALE GENOMIC DNA]</scope>
    <source>
        <strain evidence="6 7">KSNA2</strain>
    </source>
</reference>
<dbReference type="KEGG" id="izh:FEM41_01565"/>
<proteinExistence type="inferred from homology"/>
<evidence type="ECO:0000259" key="5">
    <source>
        <dbReference type="Pfam" id="PF25917"/>
    </source>
</evidence>
<dbReference type="InterPro" id="IPR050393">
    <property type="entry name" value="MFP_Efflux_Pump"/>
</dbReference>
<feature type="domain" description="Multidrug resistance protein MdtA-like barrel-sandwich hybrid" evidence="5">
    <location>
        <begin position="46"/>
        <end position="225"/>
    </location>
</feature>
<organism evidence="6 7">
    <name type="scientific">Jejubacter calystegiae</name>
    <dbReference type="NCBI Taxonomy" id="2579935"/>
    <lineage>
        <taxon>Bacteria</taxon>
        <taxon>Pseudomonadati</taxon>
        <taxon>Pseudomonadota</taxon>
        <taxon>Gammaproteobacteria</taxon>
        <taxon>Enterobacterales</taxon>
        <taxon>Enterobacteriaceae</taxon>
        <taxon>Jejubacter</taxon>
    </lineage>
</organism>
<dbReference type="RefSeq" id="WP_138093784.1">
    <property type="nucleotide sequence ID" value="NZ_CP040428.1"/>
</dbReference>
<comment type="subcellular location">
    <subcellularLocation>
        <location evidence="1">Membrane</location>
        <topology evidence="1">Single-pass membrane protein</topology>
    </subcellularLocation>
</comment>
<comment type="similarity">
    <text evidence="2">Belongs to the membrane fusion protein (MFP) (TC 8.A.1) family.</text>
</comment>
<dbReference type="Gene3D" id="2.40.50.100">
    <property type="match status" value="1"/>
</dbReference>
<dbReference type="Pfam" id="PF25917">
    <property type="entry name" value="BSH_RND"/>
    <property type="match status" value="1"/>
</dbReference>
<evidence type="ECO:0000259" key="4">
    <source>
        <dbReference type="Pfam" id="PF25876"/>
    </source>
</evidence>
<dbReference type="OrthoDB" id="8958519at2"/>
<dbReference type="PANTHER" id="PTHR30367">
    <property type="entry name" value="P-HYDROXYBENZOIC ACID EFFLUX PUMP SUBUNIT AAEA-RELATED"/>
    <property type="match status" value="1"/>
</dbReference>
<keyword evidence="3" id="KW-0175">Coiled coil</keyword>
<dbReference type="AlphaFoldDB" id="A0A4P8YD78"/>
<evidence type="ECO:0000256" key="3">
    <source>
        <dbReference type="SAM" id="Coils"/>
    </source>
</evidence>
<dbReference type="Pfam" id="PF25876">
    <property type="entry name" value="HH_MFP_RND"/>
    <property type="match status" value="1"/>
</dbReference>
<gene>
    <name evidence="6" type="ORF">FEM41_01565</name>
</gene>
<dbReference type="Gene3D" id="2.40.30.170">
    <property type="match status" value="1"/>
</dbReference>
<evidence type="ECO:0000256" key="1">
    <source>
        <dbReference type="ARBA" id="ARBA00004167"/>
    </source>
</evidence>
<name>A0A4P8YD78_9ENTR</name>
<dbReference type="InterPro" id="IPR058625">
    <property type="entry name" value="MdtA-like_BSH"/>
</dbReference>
<dbReference type="EMBL" id="CP040428">
    <property type="protein sequence ID" value="QCT18420.1"/>
    <property type="molecule type" value="Genomic_DNA"/>
</dbReference>
<evidence type="ECO:0000256" key="2">
    <source>
        <dbReference type="ARBA" id="ARBA00009477"/>
    </source>
</evidence>
<protein>
    <submittedName>
        <fullName evidence="6">HlyD family secretion protein</fullName>
    </submittedName>
</protein>
<accession>A0A4P8YD78</accession>
<feature type="domain" description="Multidrug resistance protein MdtA-like alpha-helical hairpin" evidence="4">
    <location>
        <begin position="107"/>
        <end position="171"/>
    </location>
</feature>
<dbReference type="SUPFAM" id="SSF111369">
    <property type="entry name" value="HlyD-like secretion proteins"/>
    <property type="match status" value="2"/>
</dbReference>
<sequence>MSVTPEQRFRRWTRCSLLLAVLTFGYFVVADILMPLTPHSRLLHRVIPVAPEVSGRVVEVSVKNHQYVHAGDVLFVLDDSDYRTALHDAELSLQQTQDQNRELDASLAEARASLAQAEAAWRVASNDAHRYRSLGGVAVSRQEVDKAVGSEREYAAQIAQARARIHSLEIQRGLSGEANLHVRQARSAIHLAQINLDRTRVRALESGYVSNLNLEPGDYASTSSPLLSLVSPRAQIYADFREKSLRHAGAGSNARVVFDALPGEVFNAQLVSAEAGIADGQILADGKLAATEAGDRWVRDAQRQRVYLELEETLPVNLPSGARATVQILPLHHPLLRPLAWLQIHTVALLHYVY</sequence>
<evidence type="ECO:0000313" key="7">
    <source>
        <dbReference type="Proteomes" id="UP000302163"/>
    </source>
</evidence>